<dbReference type="RefSeq" id="WP_014759683.1">
    <property type="nucleotide sequence ID" value="NC_017999.1"/>
</dbReference>
<keyword evidence="1" id="KW-1133">Transmembrane helix</keyword>
<dbReference type="EMBL" id="CP001361">
    <property type="protein sequence ID" value="AFL03650.1"/>
    <property type="molecule type" value="Genomic_DNA"/>
</dbReference>
<evidence type="ECO:0000313" key="3">
    <source>
        <dbReference type="EMBL" id="AFL03650.1"/>
    </source>
</evidence>
<dbReference type="InterPro" id="IPR002656">
    <property type="entry name" value="Acyl_transf_3_dom"/>
</dbReference>
<dbReference type="AlphaFoldDB" id="I3WFI7"/>
<feature type="transmembrane region" description="Helical" evidence="1">
    <location>
        <begin position="51"/>
        <end position="72"/>
    </location>
</feature>
<feature type="transmembrane region" description="Helical" evidence="1">
    <location>
        <begin position="184"/>
        <end position="201"/>
    </location>
</feature>
<organism evidence="3 4">
    <name type="scientific">Bifidobacterium bifidum BGN4</name>
    <dbReference type="NCBI Taxonomy" id="484020"/>
    <lineage>
        <taxon>Bacteria</taxon>
        <taxon>Bacillati</taxon>
        <taxon>Actinomycetota</taxon>
        <taxon>Actinomycetes</taxon>
        <taxon>Bifidobacteriales</taxon>
        <taxon>Bifidobacteriaceae</taxon>
        <taxon>Bifidobacterium</taxon>
    </lineage>
</organism>
<feature type="transmembrane region" description="Helical" evidence="1">
    <location>
        <begin position="84"/>
        <end position="102"/>
    </location>
</feature>
<dbReference type="HOGENOM" id="CLU_061343_1_0_11"/>
<sequence length="363" mass="42240">MNKHRDWRFELLRIIAMFLIVATHFYAADNWSIHTDPNLSRTWASAAHDSLAMFGQIGVSFFILISAYFLAFNKKNPIPRLIRLWIQIFIYSAGIFVIYALLRRTPLIPTNLREEISPNMVLTSFFPITFNAYWFMSAFCVLILLAPFITILFDQLSKRQTLVLISIMFWMTFVWKLLNPTNQYFTDVIYLTTIFMIGSFIRRYISEFPKIKIWHLLITIILGFFVCISCTYFIKSEAFLSEYGYNANILTAGPGASPIIPVIIATVIFIWIVQREQKQAPKLLANFILCVSPATFGVYLIHENFLFKQILWHYIFLIPESSGSLKIIISIFIIILLYAALMTLSWIILNVLINPLTRKLIHR</sequence>
<keyword evidence="1" id="KW-0472">Membrane</keyword>
<proteinExistence type="predicted"/>
<evidence type="ECO:0000259" key="2">
    <source>
        <dbReference type="Pfam" id="PF01757"/>
    </source>
</evidence>
<feature type="transmembrane region" description="Helical" evidence="1">
    <location>
        <begin position="284"/>
        <end position="302"/>
    </location>
</feature>
<evidence type="ECO:0000256" key="1">
    <source>
        <dbReference type="SAM" id="Phobius"/>
    </source>
</evidence>
<feature type="transmembrane region" description="Helical" evidence="1">
    <location>
        <begin position="132"/>
        <end position="153"/>
    </location>
</feature>
<feature type="transmembrane region" description="Helical" evidence="1">
    <location>
        <begin position="254"/>
        <end position="272"/>
    </location>
</feature>
<name>I3WFI7_BIFBI</name>
<dbReference type="KEGG" id="bbf:BBB_0053"/>
<evidence type="ECO:0000313" key="4">
    <source>
        <dbReference type="Proteomes" id="UP000006173"/>
    </source>
</evidence>
<gene>
    <name evidence="3" type="ORF">BBB_0053</name>
</gene>
<keyword evidence="1" id="KW-0812">Transmembrane</keyword>
<feature type="transmembrane region" description="Helical" evidence="1">
    <location>
        <begin position="213"/>
        <end position="234"/>
    </location>
</feature>
<dbReference type="Pfam" id="PF01757">
    <property type="entry name" value="Acyl_transf_3"/>
    <property type="match status" value="1"/>
</dbReference>
<reference evidence="3 4" key="1">
    <citation type="journal article" date="2012" name="J. Bacteriol.">
        <title>Complete Genome Sequence of the Probiotic Bacterium Bifidobacterium bifidum Strain BGN4.</title>
        <authorList>
            <person name="Yu D.S."/>
            <person name="Jeong H."/>
            <person name="Lee D.H."/>
            <person name="Kwon S.K."/>
            <person name="Song J.Y."/>
            <person name="Kim B.K."/>
            <person name="Park M.S."/>
            <person name="Ji G.E."/>
            <person name="Oh T.K."/>
            <person name="Kim J.F."/>
        </authorList>
    </citation>
    <scope>NUCLEOTIDE SEQUENCE [LARGE SCALE GENOMIC DNA]</scope>
    <source>
        <strain evidence="3 4">BGN4</strain>
    </source>
</reference>
<feature type="transmembrane region" description="Helical" evidence="1">
    <location>
        <begin position="160"/>
        <end position="178"/>
    </location>
</feature>
<accession>I3WFI7</accession>
<protein>
    <submittedName>
        <fullName evidence="3">Proline symporter</fullName>
    </submittedName>
</protein>
<feature type="domain" description="Acyltransferase 3" evidence="2">
    <location>
        <begin position="9"/>
        <end position="348"/>
    </location>
</feature>
<feature type="transmembrane region" description="Helical" evidence="1">
    <location>
        <begin position="327"/>
        <end position="353"/>
    </location>
</feature>
<dbReference type="PATRIC" id="fig|484020.3.peg.52"/>
<dbReference type="GO" id="GO:0016747">
    <property type="term" value="F:acyltransferase activity, transferring groups other than amino-acyl groups"/>
    <property type="evidence" value="ECO:0007669"/>
    <property type="project" value="InterPro"/>
</dbReference>
<dbReference type="Proteomes" id="UP000006173">
    <property type="component" value="Chromosome"/>
</dbReference>